<evidence type="ECO:0000259" key="10">
    <source>
        <dbReference type="PROSITE" id="PS51379"/>
    </source>
</evidence>
<dbReference type="SUPFAM" id="SSF54862">
    <property type="entry name" value="4Fe-4S ferredoxins"/>
    <property type="match status" value="1"/>
</dbReference>
<dbReference type="Gene3D" id="3.30.70.20">
    <property type="match status" value="1"/>
</dbReference>
<organism evidence="11 12">
    <name type="scientific">Salinibacillus kushneri</name>
    <dbReference type="NCBI Taxonomy" id="237682"/>
    <lineage>
        <taxon>Bacteria</taxon>
        <taxon>Bacillati</taxon>
        <taxon>Bacillota</taxon>
        <taxon>Bacilli</taxon>
        <taxon>Bacillales</taxon>
        <taxon>Bacillaceae</taxon>
        <taxon>Salinibacillus</taxon>
    </lineage>
</organism>
<evidence type="ECO:0000256" key="5">
    <source>
        <dbReference type="ARBA" id="ARBA00022723"/>
    </source>
</evidence>
<evidence type="ECO:0000256" key="1">
    <source>
        <dbReference type="ARBA" id="ARBA00001927"/>
    </source>
</evidence>
<dbReference type="PROSITE" id="PS51379">
    <property type="entry name" value="4FE4S_FER_2"/>
    <property type="match status" value="1"/>
</dbReference>
<protein>
    <recommendedName>
        <fullName evidence="9">Ferredoxin</fullName>
    </recommendedName>
</protein>
<evidence type="ECO:0000256" key="2">
    <source>
        <dbReference type="ARBA" id="ARBA00001966"/>
    </source>
</evidence>
<dbReference type="GO" id="GO:0051539">
    <property type="term" value="F:4 iron, 4 sulfur cluster binding"/>
    <property type="evidence" value="ECO:0007669"/>
    <property type="project" value="UniProtKB-UniRule"/>
</dbReference>
<evidence type="ECO:0000313" key="11">
    <source>
        <dbReference type="EMBL" id="SET99476.1"/>
    </source>
</evidence>
<keyword evidence="12" id="KW-1185">Reference proteome</keyword>
<dbReference type="Proteomes" id="UP000199095">
    <property type="component" value="Unassembled WGS sequence"/>
</dbReference>
<evidence type="ECO:0000256" key="9">
    <source>
        <dbReference type="RuleBase" id="RU365098"/>
    </source>
</evidence>
<name>A0A1I0IQV7_9BACI</name>
<dbReference type="PRINTS" id="PR00354">
    <property type="entry name" value="7FE8SFRDOXIN"/>
</dbReference>
<evidence type="ECO:0000256" key="3">
    <source>
        <dbReference type="ARBA" id="ARBA00022448"/>
    </source>
</evidence>
<dbReference type="RefSeq" id="WP_093137207.1">
    <property type="nucleotide sequence ID" value="NZ_FOHJ01000013.1"/>
</dbReference>
<keyword evidence="7 9" id="KW-0408">Iron</keyword>
<dbReference type="PANTHER" id="PTHR42859">
    <property type="entry name" value="OXIDOREDUCTASE"/>
    <property type="match status" value="1"/>
</dbReference>
<dbReference type="Pfam" id="PF00037">
    <property type="entry name" value="Fer4"/>
    <property type="match status" value="1"/>
</dbReference>
<keyword evidence="4 9" id="KW-0004">4Fe-4S</keyword>
<dbReference type="STRING" id="237682.SAMN05421676_11381"/>
<comment type="cofactor">
    <cofactor evidence="1">
        <name>[3Fe-4S] cluster</name>
        <dbReference type="ChEBI" id="CHEBI:21137"/>
    </cofactor>
</comment>
<comment type="cofactor">
    <cofactor evidence="2 9">
        <name>[4Fe-4S] cluster</name>
        <dbReference type="ChEBI" id="CHEBI:49883"/>
    </cofactor>
</comment>
<evidence type="ECO:0000313" key="12">
    <source>
        <dbReference type="Proteomes" id="UP000199095"/>
    </source>
</evidence>
<accession>A0A1I0IQV7</accession>
<feature type="domain" description="4Fe-4S ferredoxin-type" evidence="10">
    <location>
        <begin position="31"/>
        <end position="60"/>
    </location>
</feature>
<keyword evidence="5 9" id="KW-0479">Metal-binding</keyword>
<evidence type="ECO:0000256" key="8">
    <source>
        <dbReference type="ARBA" id="ARBA00023014"/>
    </source>
</evidence>
<dbReference type="InterPro" id="IPR017896">
    <property type="entry name" value="4Fe4S_Fe-S-bd"/>
</dbReference>
<dbReference type="PANTHER" id="PTHR42859:SF2">
    <property type="entry name" value="FERREDOXIN"/>
    <property type="match status" value="1"/>
</dbReference>
<proteinExistence type="predicted"/>
<dbReference type="PROSITE" id="PS00198">
    <property type="entry name" value="4FE4S_FER_1"/>
    <property type="match status" value="1"/>
</dbReference>
<dbReference type="OrthoDB" id="9798098at2"/>
<dbReference type="AlphaFoldDB" id="A0A1I0IQV7"/>
<sequence>MAFVITAPCKDEKAGECVEVCPVDCIEEGKEMFHIDPDICIDCGACEAVCPVEAIYHEDDMLDEDVPYLEAAKEFFANK</sequence>
<evidence type="ECO:0000256" key="7">
    <source>
        <dbReference type="ARBA" id="ARBA00023004"/>
    </source>
</evidence>
<comment type="function">
    <text evidence="9">Ferredoxins are iron-sulfur proteins that transfer electrons in a wide variety of metabolic reactions.</text>
</comment>
<dbReference type="GO" id="GO:0009055">
    <property type="term" value="F:electron transfer activity"/>
    <property type="evidence" value="ECO:0007669"/>
    <property type="project" value="UniProtKB-UniRule"/>
</dbReference>
<evidence type="ECO:0000256" key="4">
    <source>
        <dbReference type="ARBA" id="ARBA00022485"/>
    </source>
</evidence>
<keyword evidence="8 9" id="KW-0411">Iron-sulfur</keyword>
<keyword evidence="3 9" id="KW-0813">Transport</keyword>
<keyword evidence="6 9" id="KW-0249">Electron transport</keyword>
<dbReference type="InterPro" id="IPR017900">
    <property type="entry name" value="4Fe4S_Fe_S_CS"/>
</dbReference>
<evidence type="ECO:0000256" key="6">
    <source>
        <dbReference type="ARBA" id="ARBA00022982"/>
    </source>
</evidence>
<dbReference type="GO" id="GO:0046872">
    <property type="term" value="F:metal ion binding"/>
    <property type="evidence" value="ECO:0007669"/>
    <property type="project" value="UniProtKB-UniRule"/>
</dbReference>
<gene>
    <name evidence="11" type="ORF">SAMN05421676_11381</name>
</gene>
<dbReference type="EMBL" id="FOHJ01000013">
    <property type="protein sequence ID" value="SET99476.1"/>
    <property type="molecule type" value="Genomic_DNA"/>
</dbReference>
<dbReference type="InterPro" id="IPR000813">
    <property type="entry name" value="7Fe_ferredoxin"/>
</dbReference>
<dbReference type="InterPro" id="IPR050294">
    <property type="entry name" value="RnfB_subfamily"/>
</dbReference>
<reference evidence="12" key="1">
    <citation type="submission" date="2016-10" db="EMBL/GenBank/DDBJ databases">
        <authorList>
            <person name="Varghese N."/>
            <person name="Submissions S."/>
        </authorList>
    </citation>
    <scope>NUCLEOTIDE SEQUENCE [LARGE SCALE GENOMIC DNA]</scope>
    <source>
        <strain evidence="12">CGMCC 1.3566</strain>
    </source>
</reference>